<reference evidence="1" key="1">
    <citation type="submission" date="2019-08" db="EMBL/GenBank/DDBJ databases">
        <authorList>
            <person name="Kucharzyk K."/>
            <person name="Murdoch R.W."/>
            <person name="Higgins S."/>
            <person name="Loffler F."/>
        </authorList>
    </citation>
    <scope>NUCLEOTIDE SEQUENCE</scope>
</reference>
<dbReference type="EMBL" id="VSSQ01000407">
    <property type="protein sequence ID" value="MPL93886.1"/>
    <property type="molecule type" value="Genomic_DNA"/>
</dbReference>
<name>A0A644VRA3_9ZZZZ</name>
<proteinExistence type="predicted"/>
<sequence length="338" mass="36551">MKIRNGIFSGLIIAVLAAVLLFAGTAQAEIHLNMGSTSSTSGVYAWCVAAANVINKADNGIQVTVVESGAGMDNLRKISAGVFDFAMAIDLPGSLQLYKGIEGFEGKQFKDVRWLFLRNIFADRLYVRKDSGVASFADLKGKRFCPGIPGSASAAYVMQYDKILGHNIQLVPSALGDAITALKENRIVGLQKSSGLNNIDASLIEVNLTTPLTVVGYSEEDVRKIQEKIPYMTFLKREKGSIKEFPEVGPIWEECPIAGAVATAAMPEEVGYQIVKAYVEGFDEIAAAYGPIKGFDPVGDYFKNAGDDVVPAHAGLIRYAKEKGIDVPERFIPPEYKK</sequence>
<organism evidence="1">
    <name type="scientific">bioreactor metagenome</name>
    <dbReference type="NCBI Taxonomy" id="1076179"/>
    <lineage>
        <taxon>unclassified sequences</taxon>
        <taxon>metagenomes</taxon>
        <taxon>ecological metagenomes</taxon>
    </lineage>
</organism>
<evidence type="ECO:0000313" key="1">
    <source>
        <dbReference type="EMBL" id="MPL93886.1"/>
    </source>
</evidence>
<dbReference type="NCBIfam" id="TIGR02122">
    <property type="entry name" value="TRAP_TAXI"/>
    <property type="match status" value="1"/>
</dbReference>
<evidence type="ECO:0008006" key="2">
    <source>
        <dbReference type="Google" id="ProtNLM"/>
    </source>
</evidence>
<dbReference type="AlphaFoldDB" id="A0A644VRA3"/>
<dbReference type="InterPro" id="IPR011852">
    <property type="entry name" value="TRAP_TAXI"/>
</dbReference>
<accession>A0A644VRA3</accession>
<comment type="caution">
    <text evidence="1">The sequence shown here is derived from an EMBL/GenBank/DDBJ whole genome shotgun (WGS) entry which is preliminary data.</text>
</comment>
<gene>
    <name evidence="1" type="ORF">SDC9_40034</name>
</gene>
<dbReference type="PANTHER" id="PTHR42941:SF1">
    <property type="entry name" value="SLL1037 PROTEIN"/>
    <property type="match status" value="1"/>
</dbReference>
<dbReference type="PANTHER" id="PTHR42941">
    <property type="entry name" value="SLL1037 PROTEIN"/>
    <property type="match status" value="1"/>
</dbReference>
<dbReference type="SUPFAM" id="SSF53850">
    <property type="entry name" value="Periplasmic binding protein-like II"/>
    <property type="match status" value="1"/>
</dbReference>
<dbReference type="Pfam" id="PF16868">
    <property type="entry name" value="NMT1_3"/>
    <property type="match status" value="1"/>
</dbReference>
<dbReference type="Gene3D" id="3.40.190.10">
    <property type="entry name" value="Periplasmic binding protein-like II"/>
    <property type="match status" value="2"/>
</dbReference>
<protein>
    <recommendedName>
        <fullName evidence="2">TRAP transporter solute receptor, TAXI family</fullName>
    </recommendedName>
</protein>